<reference evidence="4" key="1">
    <citation type="journal article" date="2019" name="Int. J. Syst. Evol. Microbiol.">
        <title>The Global Catalogue of Microorganisms (GCM) 10K type strain sequencing project: providing services to taxonomists for standard genome sequencing and annotation.</title>
        <authorList>
            <consortium name="The Broad Institute Genomics Platform"/>
            <consortium name="The Broad Institute Genome Sequencing Center for Infectious Disease"/>
            <person name="Wu L."/>
            <person name="Ma J."/>
        </authorList>
    </citation>
    <scope>NUCLEOTIDE SEQUENCE [LARGE SCALE GENOMIC DNA]</scope>
    <source>
        <strain evidence="4">KCTC 42282</strain>
    </source>
</reference>
<gene>
    <name evidence="3" type="ORF">ACFONL_18585</name>
</gene>
<name>A0ABV7UML9_9HYPH</name>
<dbReference type="InterPro" id="IPR010839">
    <property type="entry name" value="AtuA_N"/>
</dbReference>
<dbReference type="EMBL" id="JBHRYC010000093">
    <property type="protein sequence ID" value="MFC3639347.1"/>
    <property type="molecule type" value="Genomic_DNA"/>
</dbReference>
<evidence type="ECO:0000313" key="3">
    <source>
        <dbReference type="EMBL" id="MFC3639347.1"/>
    </source>
</evidence>
<proteinExistence type="predicted"/>
<dbReference type="Pfam" id="PF07287">
    <property type="entry name" value="AtuA"/>
    <property type="match status" value="1"/>
</dbReference>
<protein>
    <submittedName>
        <fullName evidence="3">Acyclic terpene utilization AtuA family protein</fullName>
    </submittedName>
</protein>
<dbReference type="PANTHER" id="PTHR47708">
    <property type="match status" value="1"/>
</dbReference>
<feature type="domain" description="Acyclic terpene utilisation N-terminal" evidence="1">
    <location>
        <begin position="9"/>
        <end position="448"/>
    </location>
</feature>
<dbReference type="InterPro" id="IPR056362">
    <property type="entry name" value="AtuA-like_ferredoxin_dom"/>
</dbReference>
<comment type="caution">
    <text evidence="3">The sequence shown here is derived from an EMBL/GenBank/DDBJ whole genome shotgun (WGS) entry which is preliminary data.</text>
</comment>
<dbReference type="PANTHER" id="PTHR47708:SF2">
    <property type="entry name" value="SI:CH73-132F6.5"/>
    <property type="match status" value="1"/>
</dbReference>
<dbReference type="Pfam" id="PF23544">
    <property type="entry name" value="AtuA_ferredoxin"/>
    <property type="match status" value="1"/>
</dbReference>
<evidence type="ECO:0000259" key="2">
    <source>
        <dbReference type="Pfam" id="PF23544"/>
    </source>
</evidence>
<dbReference type="RefSeq" id="WP_191319358.1">
    <property type="nucleotide sequence ID" value="NZ_BNCG01000007.1"/>
</dbReference>
<evidence type="ECO:0000259" key="1">
    <source>
        <dbReference type="Pfam" id="PF07287"/>
    </source>
</evidence>
<keyword evidence="4" id="KW-1185">Reference proteome</keyword>
<dbReference type="Proteomes" id="UP001595704">
    <property type="component" value="Unassembled WGS sequence"/>
</dbReference>
<organism evidence="3 4">
    <name type="scientific">Camelimonas fluminis</name>
    <dbReference type="NCBI Taxonomy" id="1576911"/>
    <lineage>
        <taxon>Bacteria</taxon>
        <taxon>Pseudomonadati</taxon>
        <taxon>Pseudomonadota</taxon>
        <taxon>Alphaproteobacteria</taxon>
        <taxon>Hyphomicrobiales</taxon>
        <taxon>Chelatococcaceae</taxon>
        <taxon>Camelimonas</taxon>
    </lineage>
</organism>
<sequence length="598" mass="62628">MSSQQRQSIRVGGASGFWGESDMAVPQLLAAGHVDYLVFDYLAEITMSIMARARAADPGQGYATDFVTAALKPHLRQIAASGVKVISNAGGVNPQACGAAVRELVRASGLNLSVAVITGDDLTGRLADFAGYTAMDTGAAFPEAAKVASANAYLGAFPIAKALARGADIVITGRCVDSAVTLGACIHAFGWTRDDHDRLAGGSLAGHIIECGPQSTGGNFTDWDSIPDVETIGYPIAEIRADGSFDLTKPEGAGGAVTTATVGEQMLYEIGDPQAYMLPDVVCDFSAVTLTQTGPARVTVAGARGLPAPDAYKVSLTWSDGWRAGALWFFVGEDAAAKARAFGVAGVGRARSKLRAMNAPDFDETLIEVLGDESHYGDFARQQGAREVVLKVAAKHQDARAAGLLLKEITGLALSAPPGLTLFSGGRPKPSPVVRLFSFLVEKRKLPIDLDLDGTHIALGAETGQAFDRAALNRPAAPAAQASGERLVDVPLIRLAQARSGDKGDNANIGVLPRRPEYAAWIWRALTEQVVAERFAHFLKGPVERYHLPGTGSINFLLHQALGGGGVASLRNDPQGKTYAQVLLQTPVAIPASLVEAL</sequence>
<evidence type="ECO:0000313" key="4">
    <source>
        <dbReference type="Proteomes" id="UP001595704"/>
    </source>
</evidence>
<accession>A0ABV7UML9</accession>
<feature type="domain" description="AtuA-like ferredoxin-fold" evidence="2">
    <location>
        <begin position="490"/>
        <end position="588"/>
    </location>
</feature>